<organism evidence="1 2">
    <name type="scientific">Coemansia furcata</name>
    <dbReference type="NCBI Taxonomy" id="417177"/>
    <lineage>
        <taxon>Eukaryota</taxon>
        <taxon>Fungi</taxon>
        <taxon>Fungi incertae sedis</taxon>
        <taxon>Zoopagomycota</taxon>
        <taxon>Kickxellomycotina</taxon>
        <taxon>Kickxellomycetes</taxon>
        <taxon>Kickxellales</taxon>
        <taxon>Kickxellaceae</taxon>
        <taxon>Coemansia</taxon>
    </lineage>
</organism>
<evidence type="ECO:0000313" key="2">
    <source>
        <dbReference type="Proteomes" id="UP001140096"/>
    </source>
</evidence>
<keyword evidence="1" id="KW-0012">Acyltransferase</keyword>
<accession>A0ACC1L9A1</accession>
<comment type="caution">
    <text evidence="1">The sequence shown here is derived from an EMBL/GenBank/DDBJ whole genome shotgun (WGS) entry which is preliminary data.</text>
</comment>
<keyword evidence="2" id="KW-1185">Reference proteome</keyword>
<dbReference type="Proteomes" id="UP001140096">
    <property type="component" value="Unassembled WGS sequence"/>
</dbReference>
<dbReference type="EMBL" id="JANBUP010001811">
    <property type="protein sequence ID" value="KAJ2803425.1"/>
    <property type="molecule type" value="Genomic_DNA"/>
</dbReference>
<name>A0ACC1L9A1_9FUNG</name>
<dbReference type="EC" id="2.3.1.86" evidence="1"/>
<feature type="non-terminal residue" evidence="1">
    <location>
        <position position="953"/>
    </location>
</feature>
<sequence>MAGLPGTITHGMWTSAAARRCMEHIAAQGCPERVVSYNVRFLDMVRPGEPLETQVSHVGMRGGRKIIRIDTLNQHGDKVLEGSAEVNQPPTVFAFTGQGAHTPGMGMDLYSRSAVARGVWDSADAFMRTTYGIPLLDIVRHNPTTHTVHFAGRRGAAVRATYRAMTYEYSEHDGSRLISRPLFPDISYDAESFTFHAPLGLLYATQFTQAAMLVCEAAEFAHIESYSVVPAHAVYAGHSLGEYAGLTAIGRVLTPETAADIGFCRGLTMQQSVRRDLDNRSIYAMLAVSPARVATWFTPEHLAAVVAAVRQHGDYDGLLEIVNYNVRDTQYVVAGELVLLDALAHLLSRVAEPTMSEATLAPLAVHAVRDARLRKDRDAQAFELQRTHATIPLLGIDVPFHSSLLYDGVWSFRKMLQTKIKPEHIEVARLRNRYIPNLTACAFDTTREYIQRVRRLTGSPPLAQLLLNYDHHRLAADPAYEQQVAYVLLIEVLSYQFSSPVRWIETQDVLLQQIKISRFIEVGPGNVLSNMLRRTLDTRAYTESGLADNLNSSLDILASSSDLDKILFQDCPVAESEPEQPSQGVSIRASAVETPVAAAPVIKDIVVPLSGTVDDQPIQPLEVVRALIAHKLKCSLESVSADKPIKDFVGGKSTLQNEIIGDLQKEFSDDLPEKSEEVPLAELTQALLPLTRALGKHSMSLIARMVSSKMPGGLTKDMICQHLQLAYGLGPLRQLGLLLVSLTMEPTTRLDSEASAKAWLATVAQAYAKLSGIAYPSASASAGQPGAAGSGATVAVASSKEFGDAQRAHSRLARQTMLALANYLGVTIDPSAHGASDKTSHAAELNTMADELSIWTAEYGPSFHEGIKPVFSPHKARHYDSFWNWARQDLMELYFDIIQGKITKVDLALTPHCLRLVNRFTPSVIDALKYVVQSAGKGTSPGHLLAQKYGSSL</sequence>
<protein>
    <submittedName>
        <fullName evidence="1">Fatty acid synthase alpha subunit Lsd1</fullName>
        <ecNumber evidence="1">2.3.1.86</ecNumber>
    </submittedName>
</protein>
<reference evidence="1" key="1">
    <citation type="submission" date="2022-07" db="EMBL/GenBank/DDBJ databases">
        <title>Phylogenomic reconstructions and comparative analyses of Kickxellomycotina fungi.</title>
        <authorList>
            <person name="Reynolds N.K."/>
            <person name="Stajich J.E."/>
            <person name="Barry K."/>
            <person name="Grigoriev I.V."/>
            <person name="Crous P."/>
            <person name="Smith M.E."/>
        </authorList>
    </citation>
    <scope>NUCLEOTIDE SEQUENCE</scope>
    <source>
        <strain evidence="1">CBS 102833</strain>
    </source>
</reference>
<evidence type="ECO:0000313" key="1">
    <source>
        <dbReference type="EMBL" id="KAJ2803425.1"/>
    </source>
</evidence>
<gene>
    <name evidence="1" type="primary">fas2_18</name>
    <name evidence="1" type="ORF">H4S07_004458</name>
</gene>
<proteinExistence type="predicted"/>
<keyword evidence="1" id="KW-0808">Transferase</keyword>